<evidence type="ECO:0000256" key="1">
    <source>
        <dbReference type="SAM" id="MobiDB-lite"/>
    </source>
</evidence>
<gene>
    <name evidence="2" type="ORF">IPOD504_LOCUS1403</name>
</gene>
<feature type="compositionally biased region" description="Basic and acidic residues" evidence="1">
    <location>
        <begin position="246"/>
        <end position="260"/>
    </location>
</feature>
<accession>A0ABN8HRS1</accession>
<feature type="region of interest" description="Disordered" evidence="1">
    <location>
        <begin position="210"/>
        <end position="280"/>
    </location>
</feature>
<dbReference type="PANTHER" id="PTHR28348:SF1">
    <property type="entry name" value="UPF0193 PROTEIN EVG1"/>
    <property type="match status" value="1"/>
</dbReference>
<organism evidence="2 3">
    <name type="scientific">Iphiclides podalirius</name>
    <name type="common">scarce swallowtail</name>
    <dbReference type="NCBI Taxonomy" id="110791"/>
    <lineage>
        <taxon>Eukaryota</taxon>
        <taxon>Metazoa</taxon>
        <taxon>Ecdysozoa</taxon>
        <taxon>Arthropoda</taxon>
        <taxon>Hexapoda</taxon>
        <taxon>Insecta</taxon>
        <taxon>Pterygota</taxon>
        <taxon>Neoptera</taxon>
        <taxon>Endopterygota</taxon>
        <taxon>Lepidoptera</taxon>
        <taxon>Glossata</taxon>
        <taxon>Ditrysia</taxon>
        <taxon>Papilionoidea</taxon>
        <taxon>Papilionidae</taxon>
        <taxon>Papilioninae</taxon>
        <taxon>Iphiclides</taxon>
    </lineage>
</organism>
<feature type="non-terminal residue" evidence="2">
    <location>
        <position position="1"/>
    </location>
</feature>
<reference evidence="2" key="1">
    <citation type="submission" date="2022-03" db="EMBL/GenBank/DDBJ databases">
        <authorList>
            <person name="Martin H S."/>
        </authorList>
    </citation>
    <scope>NUCLEOTIDE SEQUENCE</scope>
</reference>
<dbReference type="InterPro" id="IPR007914">
    <property type="entry name" value="UPF0193"/>
</dbReference>
<evidence type="ECO:0000313" key="3">
    <source>
        <dbReference type="Proteomes" id="UP000837857"/>
    </source>
</evidence>
<dbReference type="PANTHER" id="PTHR28348">
    <property type="entry name" value="UPF0193 PROTEIN EVG1"/>
    <property type="match status" value="1"/>
</dbReference>
<protein>
    <submittedName>
        <fullName evidence="2">Uncharacterized protein</fullName>
    </submittedName>
</protein>
<feature type="region of interest" description="Disordered" evidence="1">
    <location>
        <begin position="128"/>
        <end position="152"/>
    </location>
</feature>
<dbReference type="Proteomes" id="UP000837857">
    <property type="component" value="Chromosome 10"/>
</dbReference>
<dbReference type="EMBL" id="OW152822">
    <property type="protein sequence ID" value="CAH2037981.1"/>
    <property type="molecule type" value="Genomic_DNA"/>
</dbReference>
<evidence type="ECO:0000313" key="2">
    <source>
        <dbReference type="EMBL" id="CAH2037981.1"/>
    </source>
</evidence>
<feature type="compositionally biased region" description="Polar residues" evidence="1">
    <location>
        <begin position="227"/>
        <end position="245"/>
    </location>
</feature>
<keyword evidence="3" id="KW-1185">Reference proteome</keyword>
<proteinExistence type="predicted"/>
<sequence length="280" mass="31569">MEIPDSNGYVNVTWPSKNIPHGGIFHTRVEEVSSAQQEFLKLLLEESKLTIAQRRKSAYRLRENETKETPIVRQNVRILRPRTSCRRSLSAIRASGVLETDSIFLSYKPLKRGEDREKMKEGLANVMAYGDKGQQPPRPPRPIKLPPKLPTNKEKWNDLVTQIRERANWLAEMEVLGAADDHREIIQDQIAERMRALDALGVDSECSSVRSKGSGFSVLDTGRRSVRSNGGATRTGGSKQSTSSLAKKDQSKGKNNRGTEENVDAYSRITPLQYTPRRRV</sequence>
<feature type="compositionally biased region" description="Pro residues" evidence="1">
    <location>
        <begin position="136"/>
        <end position="149"/>
    </location>
</feature>
<name>A0ABN8HRS1_9NEOP</name>
<dbReference type="Pfam" id="PF05250">
    <property type="entry name" value="UPF0193"/>
    <property type="match status" value="1"/>
</dbReference>